<dbReference type="OrthoDB" id="2629491at2759"/>
<dbReference type="EMBL" id="JACGCI010000036">
    <property type="protein sequence ID" value="KAF6753999.1"/>
    <property type="molecule type" value="Genomic_DNA"/>
</dbReference>
<feature type="non-terminal residue" evidence="1">
    <location>
        <position position="67"/>
    </location>
</feature>
<evidence type="ECO:0000313" key="2">
    <source>
        <dbReference type="Proteomes" id="UP000521943"/>
    </source>
</evidence>
<evidence type="ECO:0000313" key="1">
    <source>
        <dbReference type="EMBL" id="KAF6753999.1"/>
    </source>
</evidence>
<protein>
    <submittedName>
        <fullName evidence="1">Uncharacterized protein</fullName>
    </submittedName>
</protein>
<keyword evidence="2" id="KW-1185">Reference proteome</keyword>
<accession>A0A8H6HVK6</accession>
<reference evidence="1 2" key="1">
    <citation type="submission" date="2020-07" db="EMBL/GenBank/DDBJ databases">
        <title>Comparative genomics of pyrophilous fungi reveals a link between fire events and developmental genes.</title>
        <authorList>
            <consortium name="DOE Joint Genome Institute"/>
            <person name="Steindorff A.S."/>
            <person name="Carver A."/>
            <person name="Calhoun S."/>
            <person name="Stillman K."/>
            <person name="Liu H."/>
            <person name="Lipzen A."/>
            <person name="Pangilinan J."/>
            <person name="Labutti K."/>
            <person name="Bruns T.D."/>
            <person name="Grigoriev I.V."/>
        </authorList>
    </citation>
    <scope>NUCLEOTIDE SEQUENCE [LARGE SCALE GENOMIC DNA]</scope>
    <source>
        <strain evidence="1 2">CBS 144469</strain>
    </source>
</reference>
<dbReference type="Proteomes" id="UP000521943">
    <property type="component" value="Unassembled WGS sequence"/>
</dbReference>
<dbReference type="AlphaFoldDB" id="A0A8H6HVK6"/>
<proteinExistence type="predicted"/>
<sequence length="67" mass="7672">YRLAGLVYWSGNDYHFASRVIDDNLRVHRYDGMHNNGSLTHEFTLTSAAQRFALSTLDHRVASLAVY</sequence>
<name>A0A8H6HVK6_9AGAR</name>
<organism evidence="1 2">
    <name type="scientific">Ephemerocybe angulata</name>
    <dbReference type="NCBI Taxonomy" id="980116"/>
    <lineage>
        <taxon>Eukaryota</taxon>
        <taxon>Fungi</taxon>
        <taxon>Dikarya</taxon>
        <taxon>Basidiomycota</taxon>
        <taxon>Agaricomycotina</taxon>
        <taxon>Agaricomycetes</taxon>
        <taxon>Agaricomycetidae</taxon>
        <taxon>Agaricales</taxon>
        <taxon>Agaricineae</taxon>
        <taxon>Psathyrellaceae</taxon>
        <taxon>Ephemerocybe</taxon>
    </lineage>
</organism>
<comment type="caution">
    <text evidence="1">The sequence shown here is derived from an EMBL/GenBank/DDBJ whole genome shotgun (WGS) entry which is preliminary data.</text>
</comment>
<feature type="non-terminal residue" evidence="1">
    <location>
        <position position="1"/>
    </location>
</feature>
<gene>
    <name evidence="1" type="ORF">DFP72DRAFT_792053</name>
</gene>